<keyword evidence="8" id="KW-1185">Reference proteome</keyword>
<keyword evidence="5" id="KW-0539">Nucleus</keyword>
<evidence type="ECO:0000256" key="3">
    <source>
        <dbReference type="ARBA" id="ARBA00023125"/>
    </source>
</evidence>
<feature type="compositionally biased region" description="Low complexity" evidence="6">
    <location>
        <begin position="220"/>
        <end position="239"/>
    </location>
</feature>
<evidence type="ECO:0000256" key="6">
    <source>
        <dbReference type="SAM" id="MobiDB-lite"/>
    </source>
</evidence>
<feature type="region of interest" description="Disordered" evidence="6">
    <location>
        <begin position="1"/>
        <end position="54"/>
    </location>
</feature>
<dbReference type="GO" id="GO:0003677">
    <property type="term" value="F:DNA binding"/>
    <property type="evidence" value="ECO:0007669"/>
    <property type="project" value="UniProtKB-KW"/>
</dbReference>
<gene>
    <name evidence="7" type="ORF">M9458_038823</name>
</gene>
<feature type="compositionally biased region" description="Gly residues" evidence="6">
    <location>
        <begin position="40"/>
        <end position="51"/>
    </location>
</feature>
<feature type="region of interest" description="Disordered" evidence="6">
    <location>
        <begin position="213"/>
        <end position="239"/>
    </location>
</feature>
<keyword evidence="3" id="KW-0238">DNA-binding</keyword>
<reference evidence="7 8" key="1">
    <citation type="submission" date="2024-05" db="EMBL/GenBank/DDBJ databases">
        <title>Genome sequencing and assembly of Indian major carp, Cirrhinus mrigala (Hamilton, 1822).</title>
        <authorList>
            <person name="Mohindra V."/>
            <person name="Chowdhury L.M."/>
            <person name="Lal K."/>
            <person name="Jena J.K."/>
        </authorList>
    </citation>
    <scope>NUCLEOTIDE SEQUENCE [LARGE SCALE GENOMIC DNA]</scope>
    <source>
        <strain evidence="7">CM1030</strain>
        <tissue evidence="7">Blood</tissue>
    </source>
</reference>
<feature type="compositionally biased region" description="Basic and acidic residues" evidence="6">
    <location>
        <begin position="12"/>
        <end position="29"/>
    </location>
</feature>
<feature type="non-terminal residue" evidence="7">
    <location>
        <position position="239"/>
    </location>
</feature>
<dbReference type="Proteomes" id="UP001529510">
    <property type="component" value="Unassembled WGS sequence"/>
</dbReference>
<evidence type="ECO:0000313" key="8">
    <source>
        <dbReference type="Proteomes" id="UP001529510"/>
    </source>
</evidence>
<evidence type="ECO:0008006" key="9">
    <source>
        <dbReference type="Google" id="ProtNLM"/>
    </source>
</evidence>
<sequence>RTFQPVHSSLAIKDEEGREKNLDKKEKRGMGGAELDNGGPKEGTGGGGGGQIPFHVNSASVTGINATLPHDAGTMAPTVVTNVVRPITSTPVPIASKPADGGLAVGTLPPDGKPKLLIGAGGAGGGGYFPSSSPKPNGQGSLVAGLVLGGTFSNQPTVQLITPPQAAPCNGAASNSAVPLPLLHHQFLPAASITPPSGGKPVTQVQYILPTLPTTANPNSPSSQQTSSFLTLPSAAPTH</sequence>
<feature type="non-terminal residue" evidence="7">
    <location>
        <position position="1"/>
    </location>
</feature>
<keyword evidence="1" id="KW-0597">Phosphoprotein</keyword>
<name>A0ABD0NYN3_CIRMR</name>
<keyword evidence="4" id="KW-0804">Transcription</keyword>
<evidence type="ECO:0000256" key="4">
    <source>
        <dbReference type="ARBA" id="ARBA00023163"/>
    </source>
</evidence>
<accession>A0ABD0NYN3</accession>
<dbReference type="EMBL" id="JAMKFB020000019">
    <property type="protein sequence ID" value="KAL0166979.1"/>
    <property type="molecule type" value="Genomic_DNA"/>
</dbReference>
<comment type="caution">
    <text evidence="7">The sequence shown here is derived from an EMBL/GenBank/DDBJ whole genome shotgun (WGS) entry which is preliminary data.</text>
</comment>
<evidence type="ECO:0000256" key="2">
    <source>
        <dbReference type="ARBA" id="ARBA00023015"/>
    </source>
</evidence>
<evidence type="ECO:0000313" key="7">
    <source>
        <dbReference type="EMBL" id="KAL0166979.1"/>
    </source>
</evidence>
<evidence type="ECO:0000256" key="1">
    <source>
        <dbReference type="ARBA" id="ARBA00022553"/>
    </source>
</evidence>
<proteinExistence type="predicted"/>
<evidence type="ECO:0000256" key="5">
    <source>
        <dbReference type="ARBA" id="ARBA00023242"/>
    </source>
</evidence>
<dbReference type="AlphaFoldDB" id="A0ABD0NYN3"/>
<organism evidence="7 8">
    <name type="scientific">Cirrhinus mrigala</name>
    <name type="common">Mrigala</name>
    <dbReference type="NCBI Taxonomy" id="683832"/>
    <lineage>
        <taxon>Eukaryota</taxon>
        <taxon>Metazoa</taxon>
        <taxon>Chordata</taxon>
        <taxon>Craniata</taxon>
        <taxon>Vertebrata</taxon>
        <taxon>Euteleostomi</taxon>
        <taxon>Actinopterygii</taxon>
        <taxon>Neopterygii</taxon>
        <taxon>Teleostei</taxon>
        <taxon>Ostariophysi</taxon>
        <taxon>Cypriniformes</taxon>
        <taxon>Cyprinidae</taxon>
        <taxon>Labeoninae</taxon>
        <taxon>Labeonini</taxon>
        <taxon>Cirrhinus</taxon>
    </lineage>
</organism>
<dbReference type="InterPro" id="IPR052412">
    <property type="entry name" value="CC-Dev_Transcription_Reg"/>
</dbReference>
<dbReference type="PANTHER" id="PTHR13059">
    <property type="entry name" value="HMG-BOX TRANSCRIPTION FACTOR BBX"/>
    <property type="match status" value="1"/>
</dbReference>
<keyword evidence="2" id="KW-0805">Transcription regulation</keyword>
<dbReference type="PANTHER" id="PTHR13059:SF14">
    <property type="entry name" value="PROTEIN CAPICUA HOMOLOG ISOFORM X1"/>
    <property type="match status" value="1"/>
</dbReference>
<protein>
    <recommendedName>
        <fullName evidence="9">Mixed-lineage leukemia-like protein</fullName>
    </recommendedName>
</protein>